<dbReference type="AlphaFoldDB" id="A0A3P6U0W6"/>
<name>A0A3P6U0W6_LITSI</name>
<evidence type="ECO:0000313" key="2">
    <source>
        <dbReference type="EMBL" id="VDK87585.1"/>
    </source>
</evidence>
<reference evidence="2 3" key="1">
    <citation type="submission" date="2018-08" db="EMBL/GenBank/DDBJ databases">
        <authorList>
            <person name="Laetsch R D."/>
            <person name="Stevens L."/>
            <person name="Kumar S."/>
            <person name="Blaxter L. M."/>
        </authorList>
    </citation>
    <scope>NUCLEOTIDE SEQUENCE [LARGE SCALE GENOMIC DNA]</scope>
</reference>
<gene>
    <name evidence="2" type="ORF">NLS_LOCUS8239</name>
</gene>
<feature type="domain" description="C6" evidence="1">
    <location>
        <begin position="597"/>
        <end position="693"/>
    </location>
</feature>
<proteinExistence type="predicted"/>
<protein>
    <recommendedName>
        <fullName evidence="1">C6 domain-containing protein</fullName>
    </recommendedName>
</protein>
<evidence type="ECO:0000313" key="3">
    <source>
        <dbReference type="Proteomes" id="UP000277928"/>
    </source>
</evidence>
<feature type="domain" description="C6" evidence="1">
    <location>
        <begin position="480"/>
        <end position="576"/>
    </location>
</feature>
<organism evidence="2 3">
    <name type="scientific">Litomosoides sigmodontis</name>
    <name type="common">Filarial nematode worm</name>
    <dbReference type="NCBI Taxonomy" id="42156"/>
    <lineage>
        <taxon>Eukaryota</taxon>
        <taxon>Metazoa</taxon>
        <taxon>Ecdysozoa</taxon>
        <taxon>Nematoda</taxon>
        <taxon>Chromadorea</taxon>
        <taxon>Rhabditida</taxon>
        <taxon>Spirurina</taxon>
        <taxon>Spiruromorpha</taxon>
        <taxon>Filarioidea</taxon>
        <taxon>Onchocercidae</taxon>
        <taxon>Litomosoides</taxon>
    </lineage>
</organism>
<accession>A0A3P6U0W6</accession>
<feature type="domain" description="C6" evidence="1">
    <location>
        <begin position="245"/>
        <end position="342"/>
    </location>
</feature>
<dbReference type="SMART" id="SM01048">
    <property type="entry name" value="C6"/>
    <property type="match status" value="5"/>
</dbReference>
<keyword evidence="3" id="KW-1185">Reference proteome</keyword>
<sequence>MQKYDHAEQSKISRFIAPMTPRTSLSESTSTVIRATGSSTIGTVKTTVAVPATTTPPIATQIVISAATPSTRTTTATFTAVTSTAATAATTAAATILTTGSTAVVTRIPVTTTSATITNTIAPVRTTTVTIPTTTAAVPTTSAAAPTATTVVSRTTATVPATTSAVPATTAAISTTTIPATKSTVVIVSSAIPSSKMVTQPIVPSTSTTSTTNSQFRDQYVSENLTERFILQVNKTRSKRQMKICEFCDNIPALTVENPASGERNGRLSIVYGTNKFGCRTAKLICEADSLTMQIAIIYANGMKSSPLARSPTGTVQLTLTCDENACWKAPNSMMNIWNVTCLLRDHPIPTATTPSTTTLKPCSACVNIRGERVRNPAATERDGKLIIEYTHDEFGCRVATILCNTVDEDTEAVIYFNGMKNLPAASSRSGRTMVTLVCGDNTRFSAEDSRVSVESVTCLSRDIIPPMPHVLSTTPAEPCSTCVNIRGERVRNPAVTESNGKLIIEYTHDEFGCRVATVICNTIDADAEAVIYFNGMKNLPAASSTSGSATVTLVCGENIRFRAVGSRVNVESVTCLSRDIIPPVPRIPPTTPAEPCSACADIRGERVRNPAVTESDGKLIIEYMHDEFGCRVATILCNTVDADAEAVIYFNGMKNLPAASNRGGRATITLVCGDNIRFRAVGSRVNVESVTCLSRDIVPPTPHVPSTPSEPCSACVNIRGERVRNPAVTESNGKLIIEYTHDEFGCRVATVICNTIDADAEAVIYFNGMKNLPAASSTSGSATVTLVCGENIRFRAVGSRVNVESVTCLSRGYFCSYYYF</sequence>
<dbReference type="Proteomes" id="UP000277928">
    <property type="component" value="Unassembled WGS sequence"/>
</dbReference>
<dbReference type="EMBL" id="UYRX01000995">
    <property type="protein sequence ID" value="VDK87585.1"/>
    <property type="molecule type" value="Genomic_DNA"/>
</dbReference>
<dbReference type="InterPro" id="IPR002601">
    <property type="entry name" value="C6_domain"/>
</dbReference>
<feature type="domain" description="C6" evidence="1">
    <location>
        <begin position="713"/>
        <end position="809"/>
    </location>
</feature>
<evidence type="ECO:0000259" key="1">
    <source>
        <dbReference type="SMART" id="SM01048"/>
    </source>
</evidence>
<dbReference type="OrthoDB" id="5876856at2759"/>
<feature type="domain" description="C6" evidence="1">
    <location>
        <begin position="363"/>
        <end position="459"/>
    </location>
</feature>
<dbReference type="STRING" id="42156.A0A3P6U0W6"/>